<feature type="compositionally biased region" description="Low complexity" evidence="1">
    <location>
        <begin position="31"/>
        <end position="49"/>
    </location>
</feature>
<gene>
    <name evidence="2" type="ORF">JANAI62_03750</name>
</gene>
<dbReference type="Proteomes" id="UP000786693">
    <property type="component" value="Unassembled WGS sequence"/>
</dbReference>
<evidence type="ECO:0000256" key="1">
    <source>
        <dbReference type="SAM" id="MobiDB-lite"/>
    </source>
</evidence>
<sequence length="258" mass="27542">MKITWGNRNLLRAPDDGTGAGDLPADPPATPAAATPDTTPATPDATPATPAAPPDFSYLPEDVRSDPDKIREHYETLTAERDSLRDRQAGVPETPAGYEFALPEDLSYEGMGLPEDFSVDLRLDDPVYAPIYEQFGATLHKHGVPASAASDLLGLMAQYQAADYAQAYAARQQDFNALGPSGQQRVGEVARLIDSRLPADLATALKEVTVSSKAVMALERLLTPSGTFPQSNASSGIPEDATPMERMRAANARSMSNK</sequence>
<feature type="region of interest" description="Disordered" evidence="1">
    <location>
        <begin position="1"/>
        <end position="69"/>
    </location>
</feature>
<evidence type="ECO:0000313" key="3">
    <source>
        <dbReference type="Proteomes" id="UP000786693"/>
    </source>
</evidence>
<evidence type="ECO:0000313" key="2">
    <source>
        <dbReference type="EMBL" id="GIT93752.1"/>
    </source>
</evidence>
<accession>A0ABQ4NH66</accession>
<keyword evidence="3" id="KW-1185">Reference proteome</keyword>
<reference evidence="2 3" key="1">
    <citation type="submission" date="2021-05" db="EMBL/GenBank/DDBJ databases">
        <title>Bacteria Genome sequencing.</title>
        <authorList>
            <person name="Takabe Y."/>
            <person name="Nakajima Y."/>
            <person name="Suzuki S."/>
            <person name="Shiozaki T."/>
        </authorList>
    </citation>
    <scope>NUCLEOTIDE SEQUENCE [LARGE SCALE GENOMIC DNA]</scope>
    <source>
        <strain evidence="2 3">AI_62</strain>
    </source>
</reference>
<feature type="region of interest" description="Disordered" evidence="1">
    <location>
        <begin position="227"/>
        <end position="258"/>
    </location>
</feature>
<dbReference type="EMBL" id="BPFH01000001">
    <property type="protein sequence ID" value="GIT93752.1"/>
    <property type="molecule type" value="Genomic_DNA"/>
</dbReference>
<organism evidence="2 3">
    <name type="scientific">Jannaschia pagri</name>
    <dbReference type="NCBI Taxonomy" id="2829797"/>
    <lineage>
        <taxon>Bacteria</taxon>
        <taxon>Pseudomonadati</taxon>
        <taxon>Pseudomonadota</taxon>
        <taxon>Alphaproteobacteria</taxon>
        <taxon>Rhodobacterales</taxon>
        <taxon>Roseobacteraceae</taxon>
        <taxon>Jannaschia</taxon>
    </lineage>
</organism>
<proteinExistence type="predicted"/>
<dbReference type="RefSeq" id="WP_220747265.1">
    <property type="nucleotide sequence ID" value="NZ_BPFH01000001.1"/>
</dbReference>
<name>A0ABQ4NH66_9RHOB</name>
<comment type="caution">
    <text evidence="2">The sequence shown here is derived from an EMBL/GenBank/DDBJ whole genome shotgun (WGS) entry which is preliminary data.</text>
</comment>
<protein>
    <submittedName>
        <fullName evidence="2">Uncharacterized protein</fullName>
    </submittedName>
</protein>